<comment type="caution">
    <text evidence="1">The sequence shown here is derived from an EMBL/GenBank/DDBJ whole genome shotgun (WGS) entry which is preliminary data.</text>
</comment>
<protein>
    <submittedName>
        <fullName evidence="1">Uncharacterized protein</fullName>
    </submittedName>
</protein>
<evidence type="ECO:0000313" key="1">
    <source>
        <dbReference type="EMBL" id="MDT2738294.1"/>
    </source>
</evidence>
<dbReference type="Proteomes" id="UP001180842">
    <property type="component" value="Unassembled WGS sequence"/>
</dbReference>
<organism evidence="1 2">
    <name type="scientific">Enterococcus pseudoavium</name>
    <dbReference type="NCBI Taxonomy" id="44007"/>
    <lineage>
        <taxon>Bacteria</taxon>
        <taxon>Bacillati</taxon>
        <taxon>Bacillota</taxon>
        <taxon>Bacilli</taxon>
        <taxon>Lactobacillales</taxon>
        <taxon>Enterococcaceae</taxon>
        <taxon>Enterococcus</taxon>
    </lineage>
</organism>
<dbReference type="EMBL" id="JARQAI010000055">
    <property type="protein sequence ID" value="MDT2738294.1"/>
    <property type="molecule type" value="Genomic_DNA"/>
</dbReference>
<reference evidence="1" key="1">
    <citation type="submission" date="2023-03" db="EMBL/GenBank/DDBJ databases">
        <authorList>
            <person name="Shen W."/>
            <person name="Cai J."/>
        </authorList>
    </citation>
    <scope>NUCLEOTIDE SEQUENCE</scope>
    <source>
        <strain evidence="1">P69-2</strain>
    </source>
</reference>
<gene>
    <name evidence="1" type="ORF">P7H00_14405</name>
</gene>
<accession>A0AAE4I2G2</accession>
<evidence type="ECO:0000313" key="2">
    <source>
        <dbReference type="Proteomes" id="UP001180842"/>
    </source>
</evidence>
<dbReference type="RefSeq" id="WP_311797653.1">
    <property type="nucleotide sequence ID" value="NZ_JARQAI010000055.1"/>
</dbReference>
<proteinExistence type="predicted"/>
<name>A0AAE4I2G2_9ENTE</name>
<dbReference type="AlphaFoldDB" id="A0AAE4I2G2"/>
<sequence length="73" mass="8345">MDNKFWTSEEEPRWVVKDSDGEFIYDLHLHLCGVDTTTFSSNTTEFDVLTFRDRDKAKADAVATLVEGSVEEV</sequence>